<keyword evidence="1 4" id="KW-0663">Pyridoxal phosphate</keyword>
<feature type="active site" description="Proton acceptor" evidence="3">
    <location>
        <position position="186"/>
    </location>
</feature>
<evidence type="ECO:0000256" key="2">
    <source>
        <dbReference type="ARBA" id="ARBA00037999"/>
    </source>
</evidence>
<dbReference type="Gene3D" id="3.40.640.10">
    <property type="entry name" value="Type I PLP-dependent aspartate aminotransferase-like (Major domain)"/>
    <property type="match status" value="1"/>
</dbReference>
<evidence type="ECO:0000256" key="5">
    <source>
        <dbReference type="RuleBase" id="RU004508"/>
    </source>
</evidence>
<feature type="modified residue" description="N6-(pyridoxal phosphate)lysine" evidence="4">
    <location>
        <position position="186"/>
    </location>
</feature>
<dbReference type="GO" id="GO:0030170">
    <property type="term" value="F:pyridoxal phosphate binding"/>
    <property type="evidence" value="ECO:0007669"/>
    <property type="project" value="TreeGrafter"/>
</dbReference>
<dbReference type="Gene3D" id="3.90.1150.10">
    <property type="entry name" value="Aspartate Aminotransferase, domain 1"/>
    <property type="match status" value="1"/>
</dbReference>
<dbReference type="InterPro" id="IPR015421">
    <property type="entry name" value="PyrdxlP-dep_Trfase_major"/>
</dbReference>
<dbReference type="SUPFAM" id="SSF53383">
    <property type="entry name" value="PLP-dependent transferases"/>
    <property type="match status" value="1"/>
</dbReference>
<dbReference type="PIRSF" id="PIRSF000390">
    <property type="entry name" value="PLP_StrS"/>
    <property type="match status" value="1"/>
</dbReference>
<comment type="similarity">
    <text evidence="2 5">Belongs to the DegT/DnrJ/EryC1 family.</text>
</comment>
<organism evidence="6 7">
    <name type="scientific">Niastella populi</name>
    <dbReference type="NCBI Taxonomy" id="550983"/>
    <lineage>
        <taxon>Bacteria</taxon>
        <taxon>Pseudomonadati</taxon>
        <taxon>Bacteroidota</taxon>
        <taxon>Chitinophagia</taxon>
        <taxon>Chitinophagales</taxon>
        <taxon>Chitinophagaceae</taxon>
        <taxon>Niastella</taxon>
    </lineage>
</organism>
<gene>
    <name evidence="6" type="ORF">A4R26_32650</name>
</gene>
<dbReference type="InterPro" id="IPR015422">
    <property type="entry name" value="PyrdxlP-dep_Trfase_small"/>
</dbReference>
<dbReference type="RefSeq" id="WP_081160700.1">
    <property type="nucleotide sequence ID" value="NZ_LWBP01000007.1"/>
</dbReference>
<name>A0A1V9GBI8_9BACT</name>
<evidence type="ECO:0000256" key="1">
    <source>
        <dbReference type="ARBA" id="ARBA00022898"/>
    </source>
</evidence>
<proteinExistence type="inferred from homology"/>
<dbReference type="GO" id="GO:0008483">
    <property type="term" value="F:transaminase activity"/>
    <property type="evidence" value="ECO:0007669"/>
    <property type="project" value="TreeGrafter"/>
</dbReference>
<dbReference type="OrthoDB" id="9804264at2"/>
<evidence type="ECO:0000256" key="4">
    <source>
        <dbReference type="PIRSR" id="PIRSR000390-2"/>
    </source>
</evidence>
<dbReference type="Pfam" id="PF01041">
    <property type="entry name" value="DegT_DnrJ_EryC1"/>
    <property type="match status" value="1"/>
</dbReference>
<dbReference type="PANTHER" id="PTHR30244:SF36">
    <property type="entry name" value="3-OXO-GLUCOSE-6-PHOSPHATE:GLUTAMATE AMINOTRANSFERASE"/>
    <property type="match status" value="1"/>
</dbReference>
<evidence type="ECO:0000313" key="6">
    <source>
        <dbReference type="EMBL" id="OQP67838.1"/>
    </source>
</evidence>
<accession>A0A1V9GBI8</accession>
<evidence type="ECO:0000313" key="7">
    <source>
        <dbReference type="Proteomes" id="UP000192276"/>
    </source>
</evidence>
<protein>
    <submittedName>
        <fullName evidence="6">Erythromycin biosynthesis sensory transduction protein eryC1</fullName>
    </submittedName>
</protein>
<dbReference type="GO" id="GO:0000271">
    <property type="term" value="P:polysaccharide biosynthetic process"/>
    <property type="evidence" value="ECO:0007669"/>
    <property type="project" value="TreeGrafter"/>
</dbReference>
<dbReference type="PANTHER" id="PTHR30244">
    <property type="entry name" value="TRANSAMINASE"/>
    <property type="match status" value="1"/>
</dbReference>
<dbReference type="Proteomes" id="UP000192276">
    <property type="component" value="Unassembled WGS sequence"/>
</dbReference>
<dbReference type="AlphaFoldDB" id="A0A1V9GBI8"/>
<dbReference type="STRING" id="550983.A4R26_32650"/>
<keyword evidence="7" id="KW-1185">Reference proteome</keyword>
<comment type="caution">
    <text evidence="6">The sequence shown here is derived from an EMBL/GenBank/DDBJ whole genome shotgun (WGS) entry which is preliminary data.</text>
</comment>
<dbReference type="CDD" id="cd00616">
    <property type="entry name" value="AHBA_syn"/>
    <property type="match status" value="1"/>
</dbReference>
<dbReference type="EMBL" id="LWBP01000007">
    <property type="protein sequence ID" value="OQP67838.1"/>
    <property type="molecule type" value="Genomic_DNA"/>
</dbReference>
<reference evidence="7" key="1">
    <citation type="submission" date="2016-04" db="EMBL/GenBank/DDBJ databases">
        <authorList>
            <person name="Chen L."/>
            <person name="Zhuang W."/>
            <person name="Wang G."/>
        </authorList>
    </citation>
    <scope>NUCLEOTIDE SEQUENCE [LARGE SCALE GENOMIC DNA]</scope>
    <source>
        <strain evidence="7">208</strain>
    </source>
</reference>
<evidence type="ECO:0000256" key="3">
    <source>
        <dbReference type="PIRSR" id="PIRSR000390-1"/>
    </source>
</evidence>
<dbReference type="InterPro" id="IPR000653">
    <property type="entry name" value="DegT/StrS_aminotransferase"/>
</dbReference>
<sequence>MKIPFVDLKGQYKSIQPEIDAAIHQILNESAFIGGKPVREFESKFAELYGVKNVVGCANGTDSLYIIMKMLGVGEGDEVITVANSWISSSETITQTGARPVFVDIHPDYYSMNENLLEAVITKKTKAVIAVHLQGQMCAIDSIKEICDRHGIFLIEDCAQSHFSAYKNVRAGLTGIAGSFSFYPGKNLGAYGDAGCIITNDDALAERCRMYANHGALVKHHHKMEGINSRLDGLQASILSAKLTYILQWTEQRIALAKNYNSLLKDISGLVTPVIRPGSKHSFHLYVVRASNRDGLMTYLKERGIECAIHYPTILPLLPAYQYLGKTAADFPIAYEYQQQILSLPLYPELTNDQQLYIAKIISDFYCHDRGKNSL</sequence>
<dbReference type="InterPro" id="IPR015424">
    <property type="entry name" value="PyrdxlP-dep_Trfase"/>
</dbReference>